<dbReference type="NCBIfam" id="NF009093">
    <property type="entry name" value="PRK12429.1"/>
    <property type="match status" value="1"/>
</dbReference>
<comment type="similarity">
    <text evidence="1">Belongs to the short-chain dehydrogenases/reductases (SDR) family.</text>
</comment>
<dbReference type="NCBIfam" id="TIGR01963">
    <property type="entry name" value="PHB_DH"/>
    <property type="match status" value="1"/>
</dbReference>
<dbReference type="SUPFAM" id="SSF51735">
    <property type="entry name" value="NAD(P)-binding Rossmann-fold domains"/>
    <property type="match status" value="1"/>
</dbReference>
<gene>
    <name evidence="2" type="ORF">KUV31_04410</name>
</gene>
<dbReference type="FunFam" id="3.40.50.720:FF:000084">
    <property type="entry name" value="Short-chain dehydrogenase reductase"/>
    <property type="match status" value="1"/>
</dbReference>
<protein>
    <submittedName>
        <fullName evidence="2">3-hydroxybutyrate dehydrogenase</fullName>
        <ecNumber evidence="2">1.1.1.30</ecNumber>
    </submittedName>
</protein>
<dbReference type="PRINTS" id="PR00081">
    <property type="entry name" value="GDHRDH"/>
</dbReference>
<sequence>MFLEGKRALVTGSTSGIGLAIARALAAEGAKVVLNGFGDEAEIAKLCEELGATHSGADLTDVAQVEAMMAEAGEIDILVNNAGMQHVSPVEDFPLDKWDKLVALNLSAVFHCTRLVVPGMKKKGWGRIINTASAHSKVASPFKSAYNATKHGVDGFTKTIALELAEFGVTANCISPGYVWTPLIEGQIPDTMKARGMTREQVINDVLLVKQATKKFVQPEEIGALAAFLCRDEAQNVNGANWSVDGGWTAE</sequence>
<dbReference type="RefSeq" id="WP_221428302.1">
    <property type="nucleotide sequence ID" value="NZ_JAHVKP010000001.1"/>
</dbReference>
<dbReference type="GO" id="GO:0003858">
    <property type="term" value="F:3-hydroxybutyrate dehydrogenase activity"/>
    <property type="evidence" value="ECO:0007669"/>
    <property type="project" value="UniProtKB-EC"/>
</dbReference>
<dbReference type="InterPro" id="IPR020904">
    <property type="entry name" value="Sc_DH/Rdtase_CS"/>
</dbReference>
<dbReference type="InterPro" id="IPR011294">
    <property type="entry name" value="3-OHbutyrate_DH"/>
</dbReference>
<comment type="caution">
    <text evidence="2">The sequence shown here is derived from an EMBL/GenBank/DDBJ whole genome shotgun (WGS) entry which is preliminary data.</text>
</comment>
<dbReference type="InterPro" id="IPR002347">
    <property type="entry name" value="SDR_fam"/>
</dbReference>
<dbReference type="Proteomes" id="UP000824927">
    <property type="component" value="Unassembled WGS sequence"/>
</dbReference>
<keyword evidence="2" id="KW-0560">Oxidoreductase</keyword>
<accession>A0A9Q3S076</accession>
<dbReference type="EMBL" id="JAHVKP010000001">
    <property type="protein sequence ID" value="MBY6217578.1"/>
    <property type="molecule type" value="Genomic_DNA"/>
</dbReference>
<dbReference type="GO" id="GO:0032787">
    <property type="term" value="P:monocarboxylic acid metabolic process"/>
    <property type="evidence" value="ECO:0007669"/>
    <property type="project" value="UniProtKB-ARBA"/>
</dbReference>
<dbReference type="PANTHER" id="PTHR42879">
    <property type="entry name" value="3-OXOACYL-(ACYL-CARRIER-PROTEIN) REDUCTASE"/>
    <property type="match status" value="1"/>
</dbReference>
<dbReference type="PRINTS" id="PR00080">
    <property type="entry name" value="SDRFAMILY"/>
</dbReference>
<dbReference type="InterPro" id="IPR036291">
    <property type="entry name" value="NAD(P)-bd_dom_sf"/>
</dbReference>
<dbReference type="Gene3D" id="3.40.50.720">
    <property type="entry name" value="NAD(P)-binding Rossmann-like Domain"/>
    <property type="match status" value="1"/>
</dbReference>
<dbReference type="AlphaFoldDB" id="A0A9Q3S076"/>
<organism evidence="2 3">
    <name type="scientific">Qipengyuania aquimaris</name>
    <dbReference type="NCBI Taxonomy" id="255984"/>
    <lineage>
        <taxon>Bacteria</taxon>
        <taxon>Pseudomonadati</taxon>
        <taxon>Pseudomonadota</taxon>
        <taxon>Alphaproteobacteria</taxon>
        <taxon>Sphingomonadales</taxon>
        <taxon>Erythrobacteraceae</taxon>
        <taxon>Qipengyuania</taxon>
    </lineage>
</organism>
<proteinExistence type="inferred from homology"/>
<evidence type="ECO:0000256" key="1">
    <source>
        <dbReference type="ARBA" id="ARBA00006484"/>
    </source>
</evidence>
<dbReference type="InterPro" id="IPR050259">
    <property type="entry name" value="SDR"/>
</dbReference>
<reference evidence="2" key="1">
    <citation type="submission" date="2021-06" db="EMBL/GenBank/DDBJ databases">
        <title>50 bacteria genomes isolated from Dapeng, Shenzhen, China.</title>
        <authorList>
            <person name="Zheng W."/>
            <person name="Yu S."/>
            <person name="Huang Y."/>
        </authorList>
    </citation>
    <scope>NUCLEOTIDE SEQUENCE</scope>
    <source>
        <strain evidence="2">DP4N28-2</strain>
    </source>
</reference>
<name>A0A9Q3S076_9SPHN</name>
<evidence type="ECO:0000313" key="2">
    <source>
        <dbReference type="EMBL" id="MBY6217578.1"/>
    </source>
</evidence>
<dbReference type="PANTHER" id="PTHR42879:SF2">
    <property type="entry name" value="3-OXOACYL-[ACYL-CARRIER-PROTEIN] REDUCTASE FABG"/>
    <property type="match status" value="1"/>
</dbReference>
<dbReference type="Pfam" id="PF13561">
    <property type="entry name" value="adh_short_C2"/>
    <property type="match status" value="1"/>
</dbReference>
<evidence type="ECO:0000313" key="3">
    <source>
        <dbReference type="Proteomes" id="UP000824927"/>
    </source>
</evidence>
<dbReference type="EC" id="1.1.1.30" evidence="2"/>
<dbReference type="PROSITE" id="PS00061">
    <property type="entry name" value="ADH_SHORT"/>
    <property type="match status" value="1"/>
</dbReference>